<evidence type="ECO:0000256" key="1">
    <source>
        <dbReference type="SAM" id="SignalP"/>
    </source>
</evidence>
<keyword evidence="1" id="KW-0732">Signal</keyword>
<dbReference type="InterPro" id="IPR015333">
    <property type="entry name" value="Pollen_allergen_ole-e-6"/>
</dbReference>
<dbReference type="PANTHER" id="PTHR35632:SF1">
    <property type="entry name" value="MAJOR POLLEN ALLERGEN OLE E 6-LIKE"/>
    <property type="match status" value="1"/>
</dbReference>
<proteinExistence type="predicted"/>
<dbReference type="AlphaFoldDB" id="A0A9R1WTZ1"/>
<accession>A0A9R1WTZ1</accession>
<feature type="chain" id="PRO_5040175307" evidence="1">
    <location>
        <begin position="26"/>
        <end position="84"/>
    </location>
</feature>
<dbReference type="SUPFAM" id="SSF111388">
    <property type="entry name" value="Pollen allergen ole e 6"/>
    <property type="match status" value="1"/>
</dbReference>
<feature type="signal peptide" evidence="1">
    <location>
        <begin position="1"/>
        <end position="25"/>
    </location>
</feature>
<comment type="caution">
    <text evidence="2">The sequence shown here is derived from an EMBL/GenBank/DDBJ whole genome shotgun (WGS) entry which is preliminary data.</text>
</comment>
<dbReference type="InterPro" id="IPR036466">
    <property type="entry name" value="Pollen_allergen_ole-e-6_sf"/>
</dbReference>
<dbReference type="Proteomes" id="UP000235145">
    <property type="component" value="Unassembled WGS sequence"/>
</dbReference>
<dbReference type="EMBL" id="NBSK02000009">
    <property type="protein sequence ID" value="KAJ0187566.1"/>
    <property type="molecule type" value="Genomic_DNA"/>
</dbReference>
<keyword evidence="3" id="KW-1185">Reference proteome</keyword>
<dbReference type="Pfam" id="PF09253">
    <property type="entry name" value="Ole_e_6"/>
    <property type="match status" value="1"/>
</dbReference>
<name>A0A9R1WTZ1_LACSA</name>
<evidence type="ECO:0000313" key="3">
    <source>
        <dbReference type="Proteomes" id="UP000235145"/>
    </source>
</evidence>
<organism evidence="2 3">
    <name type="scientific">Lactuca sativa</name>
    <name type="common">Garden lettuce</name>
    <dbReference type="NCBI Taxonomy" id="4236"/>
    <lineage>
        <taxon>Eukaryota</taxon>
        <taxon>Viridiplantae</taxon>
        <taxon>Streptophyta</taxon>
        <taxon>Embryophyta</taxon>
        <taxon>Tracheophyta</taxon>
        <taxon>Spermatophyta</taxon>
        <taxon>Magnoliopsida</taxon>
        <taxon>eudicotyledons</taxon>
        <taxon>Gunneridae</taxon>
        <taxon>Pentapetalae</taxon>
        <taxon>asterids</taxon>
        <taxon>campanulids</taxon>
        <taxon>Asterales</taxon>
        <taxon>Asteraceae</taxon>
        <taxon>Cichorioideae</taxon>
        <taxon>Cichorieae</taxon>
        <taxon>Lactucinae</taxon>
        <taxon>Lactuca</taxon>
    </lineage>
</organism>
<reference evidence="2 3" key="1">
    <citation type="journal article" date="2017" name="Nat. Commun.">
        <title>Genome assembly with in vitro proximity ligation data and whole-genome triplication in lettuce.</title>
        <authorList>
            <person name="Reyes-Chin-Wo S."/>
            <person name="Wang Z."/>
            <person name="Yang X."/>
            <person name="Kozik A."/>
            <person name="Arikit S."/>
            <person name="Song C."/>
            <person name="Xia L."/>
            <person name="Froenicke L."/>
            <person name="Lavelle D.O."/>
            <person name="Truco M.J."/>
            <person name="Xia R."/>
            <person name="Zhu S."/>
            <person name="Xu C."/>
            <person name="Xu H."/>
            <person name="Xu X."/>
            <person name="Cox K."/>
            <person name="Korf I."/>
            <person name="Meyers B.C."/>
            <person name="Michelmore R.W."/>
        </authorList>
    </citation>
    <scope>NUCLEOTIDE SEQUENCE [LARGE SCALE GENOMIC DNA]</scope>
    <source>
        <strain evidence="3">cv. Salinas</strain>
        <tissue evidence="2">Seedlings</tissue>
    </source>
</reference>
<gene>
    <name evidence="2" type="ORF">LSAT_V11C900458060</name>
</gene>
<sequence>MASTKVVGVVLLCLIMILHLHVNNAQDTAPAPEAQDARPEVQDSDKCYTDCEKSCIDEGNARSFCMLKCEKECRKGHIARRFSR</sequence>
<dbReference type="PANTHER" id="PTHR35632">
    <property type="entry name" value="MAJOR POLLEN ALLERGEN OLE E 6-LIKE"/>
    <property type="match status" value="1"/>
</dbReference>
<dbReference type="OrthoDB" id="1678694at2759"/>
<protein>
    <submittedName>
        <fullName evidence="2">Uncharacterized protein</fullName>
    </submittedName>
</protein>
<dbReference type="Gene3D" id="1.10.287.720">
    <property type="entry name" value="Pollen allergen ole e 6"/>
    <property type="match status" value="1"/>
</dbReference>
<evidence type="ECO:0000313" key="2">
    <source>
        <dbReference type="EMBL" id="KAJ0187566.1"/>
    </source>
</evidence>